<dbReference type="InterPro" id="IPR036111">
    <property type="entry name" value="Mal/L-sulfo/L-lacto_DH-like_sf"/>
</dbReference>
<evidence type="ECO:0000313" key="1">
    <source>
        <dbReference type="EMBL" id="KWA85171.1"/>
    </source>
</evidence>
<comment type="caution">
    <text evidence="1">The sequence shown here is derived from an EMBL/GenBank/DDBJ whole genome shotgun (WGS) entry which is preliminary data.</text>
</comment>
<dbReference type="GO" id="GO:0016491">
    <property type="term" value="F:oxidoreductase activity"/>
    <property type="evidence" value="ECO:0007669"/>
    <property type="project" value="InterPro"/>
</dbReference>
<reference evidence="1 2" key="1">
    <citation type="submission" date="2015-11" db="EMBL/GenBank/DDBJ databases">
        <title>Expanding the genomic diversity of Burkholderia species for the development of highly accurate diagnostics.</title>
        <authorList>
            <person name="Sahl J."/>
            <person name="Keim P."/>
            <person name="Wagner D."/>
        </authorList>
    </citation>
    <scope>NUCLEOTIDE SEQUENCE [LARGE SCALE GENOMIC DNA]</scope>
    <source>
        <strain evidence="1 2">MSMB2087WGS</strain>
    </source>
</reference>
<dbReference type="EMBL" id="LPHD01000025">
    <property type="protein sequence ID" value="KWA85171.1"/>
    <property type="molecule type" value="Genomic_DNA"/>
</dbReference>
<organism evidence="1 2">
    <name type="scientific">Burkholderia ubonensis</name>
    <dbReference type="NCBI Taxonomy" id="101571"/>
    <lineage>
        <taxon>Bacteria</taxon>
        <taxon>Pseudomonadati</taxon>
        <taxon>Pseudomonadota</taxon>
        <taxon>Betaproteobacteria</taxon>
        <taxon>Burkholderiales</taxon>
        <taxon>Burkholderiaceae</taxon>
        <taxon>Burkholderia</taxon>
        <taxon>Burkholderia cepacia complex</taxon>
    </lineage>
</organism>
<gene>
    <name evidence="1" type="ORF">WL29_16435</name>
</gene>
<evidence type="ECO:0000313" key="2">
    <source>
        <dbReference type="Proteomes" id="UP000060630"/>
    </source>
</evidence>
<name>A0A119HGA5_9BURK</name>
<dbReference type="AlphaFoldDB" id="A0A119HGA5"/>
<sequence>MHAPLAAMCEIFGGALVGGHTTHDGTLQKTSAIVNGILSVPIDPNAFDAADAEREADGIPVDRATWRQIRDSAAALGFADAELDAWTRRCTERA</sequence>
<protein>
    <submittedName>
        <fullName evidence="1">Uncharacterized protein</fullName>
    </submittedName>
</protein>
<dbReference type="SUPFAM" id="SSF89733">
    <property type="entry name" value="L-sulfolactate dehydrogenase-like"/>
    <property type="match status" value="1"/>
</dbReference>
<proteinExistence type="predicted"/>
<accession>A0A119HGA5</accession>
<dbReference type="Gene3D" id="1.10.1530.10">
    <property type="match status" value="1"/>
</dbReference>
<dbReference type="Proteomes" id="UP000060630">
    <property type="component" value="Unassembled WGS sequence"/>
</dbReference>
<dbReference type="InterPro" id="IPR043144">
    <property type="entry name" value="Mal/L-sulf/L-lact_DH-like_ah"/>
</dbReference>